<sequence>MLTTKGLFPYEKRRERRKKDDNNQKAKCMVYGVSITISHDFPCLRIQSIDIIQALAYAVNDLVNILVVAERSAQATSQRLVTGSLLGGIIMKKTGKYFWLTFAAYGLLTVGVAIIFLSSGFAHHSTVEILIGMTIAAFGSGIGVTTTLIALSK</sequence>
<accession>A0A1B7NXA3</accession>
<comment type="caution">
    <text evidence="2">The sequence shown here is derived from an EMBL/GenBank/DDBJ whole genome shotgun (WGS) entry which is preliminary data.</text>
</comment>
<evidence type="ECO:0008006" key="4">
    <source>
        <dbReference type="Google" id="ProtNLM"/>
    </source>
</evidence>
<evidence type="ECO:0000256" key="1">
    <source>
        <dbReference type="SAM" id="Phobius"/>
    </source>
</evidence>
<dbReference type="InterPro" id="IPR036259">
    <property type="entry name" value="MFS_trans_sf"/>
</dbReference>
<dbReference type="SUPFAM" id="SSF103473">
    <property type="entry name" value="MFS general substrate transporter"/>
    <property type="match status" value="1"/>
</dbReference>
<feature type="transmembrane region" description="Helical" evidence="1">
    <location>
        <begin position="97"/>
        <end position="117"/>
    </location>
</feature>
<keyword evidence="1" id="KW-0812">Transmembrane</keyword>
<keyword evidence="3" id="KW-1185">Reference proteome</keyword>
<feature type="transmembrane region" description="Helical" evidence="1">
    <location>
        <begin position="129"/>
        <end position="151"/>
    </location>
</feature>
<dbReference type="EMBL" id="LGUA01000482">
    <property type="protein sequence ID" value="OAX81404.1"/>
    <property type="molecule type" value="Genomic_DNA"/>
</dbReference>
<name>A0A1B7NXA3_9EURO</name>
<dbReference type="AlphaFoldDB" id="A0A1B7NXA3"/>
<protein>
    <recommendedName>
        <fullName evidence="4">Major facilitator superfamily (MFS) profile domain-containing protein</fullName>
    </recommendedName>
</protein>
<evidence type="ECO:0000313" key="3">
    <source>
        <dbReference type="Proteomes" id="UP000091918"/>
    </source>
</evidence>
<keyword evidence="1" id="KW-1133">Transmembrane helix</keyword>
<organism evidence="2 3">
    <name type="scientific">Emergomyces africanus</name>
    <dbReference type="NCBI Taxonomy" id="1955775"/>
    <lineage>
        <taxon>Eukaryota</taxon>
        <taxon>Fungi</taxon>
        <taxon>Dikarya</taxon>
        <taxon>Ascomycota</taxon>
        <taxon>Pezizomycotina</taxon>
        <taxon>Eurotiomycetes</taxon>
        <taxon>Eurotiomycetidae</taxon>
        <taxon>Onygenales</taxon>
        <taxon>Ajellomycetaceae</taxon>
        <taxon>Emergomyces</taxon>
    </lineage>
</organism>
<reference evidence="2 3" key="1">
    <citation type="submission" date="2015-07" db="EMBL/GenBank/DDBJ databases">
        <title>Emmonsia species relationships and genome sequence.</title>
        <authorList>
            <person name="Cuomo C.A."/>
            <person name="Schwartz I.S."/>
            <person name="Kenyon C."/>
            <person name="de Hoog G.S."/>
            <person name="Govender N.P."/>
            <person name="Botha A."/>
            <person name="Moreno L."/>
            <person name="de Vries M."/>
            <person name="Munoz J.F."/>
            <person name="Stielow J.B."/>
        </authorList>
    </citation>
    <scope>NUCLEOTIDE SEQUENCE [LARGE SCALE GENOMIC DNA]</scope>
    <source>
        <strain evidence="2 3">CBS 136260</strain>
    </source>
</reference>
<dbReference type="Proteomes" id="UP000091918">
    <property type="component" value="Unassembled WGS sequence"/>
</dbReference>
<dbReference type="OrthoDB" id="5388144at2759"/>
<evidence type="ECO:0000313" key="2">
    <source>
        <dbReference type="EMBL" id="OAX81404.1"/>
    </source>
</evidence>
<keyword evidence="1" id="KW-0472">Membrane</keyword>
<gene>
    <name evidence="2" type="ORF">ACJ72_04260</name>
</gene>
<proteinExistence type="predicted"/>